<dbReference type="Gene3D" id="3.30.565.10">
    <property type="entry name" value="Histidine kinase-like ATPase, C-terminal domain"/>
    <property type="match status" value="1"/>
</dbReference>
<dbReference type="OrthoDB" id="9798941at2"/>
<keyword evidence="1 3" id="KW-0723">Serine/threonine-protein kinase</keyword>
<dbReference type="Pfam" id="PF13581">
    <property type="entry name" value="HATPase_c_2"/>
    <property type="match status" value="1"/>
</dbReference>
<evidence type="ECO:0000256" key="1">
    <source>
        <dbReference type="ARBA" id="ARBA00022527"/>
    </source>
</evidence>
<dbReference type="EMBL" id="CP000724">
    <property type="protein sequence ID" value="ABR46252.1"/>
    <property type="molecule type" value="Genomic_DNA"/>
</dbReference>
<evidence type="ECO:0000313" key="4">
    <source>
        <dbReference type="Proteomes" id="UP000001572"/>
    </source>
</evidence>
<evidence type="ECO:0000259" key="2">
    <source>
        <dbReference type="Pfam" id="PF13581"/>
    </source>
</evidence>
<dbReference type="RefSeq" id="WP_011971161.1">
    <property type="nucleotide sequence ID" value="NC_009633.1"/>
</dbReference>
<dbReference type="CDD" id="cd16936">
    <property type="entry name" value="HATPase_RsbW-like"/>
    <property type="match status" value="1"/>
</dbReference>
<keyword evidence="3" id="KW-0808">Transferase</keyword>
<sequence>MNEKKNDEIKLTIPNKPEYVSVVRLTVSSIANRMGFDVEQIEDIKIATAEACTNAITHGKCDVEESFDIKFIIDEGKLVISVFDNGKGCMINNIKKPDLINPKEGGLGIFIIKSLMDDVKITSDADKGTTIIMTKYVGEDT</sequence>
<keyword evidence="4" id="KW-1185">Reference proteome</keyword>
<evidence type="ECO:0000313" key="3">
    <source>
        <dbReference type="EMBL" id="ABR46252.1"/>
    </source>
</evidence>
<dbReference type="InterPro" id="IPR003594">
    <property type="entry name" value="HATPase_dom"/>
</dbReference>
<dbReference type="SUPFAM" id="SSF55874">
    <property type="entry name" value="ATPase domain of HSP90 chaperone/DNA topoisomerase II/histidine kinase"/>
    <property type="match status" value="1"/>
</dbReference>
<dbReference type="PANTHER" id="PTHR35526">
    <property type="entry name" value="ANTI-SIGMA-F FACTOR RSBW-RELATED"/>
    <property type="match status" value="1"/>
</dbReference>
<organism evidence="3 4">
    <name type="scientific">Alkaliphilus metalliredigens (strain QYMF)</name>
    <dbReference type="NCBI Taxonomy" id="293826"/>
    <lineage>
        <taxon>Bacteria</taxon>
        <taxon>Bacillati</taxon>
        <taxon>Bacillota</taxon>
        <taxon>Clostridia</taxon>
        <taxon>Peptostreptococcales</taxon>
        <taxon>Natronincolaceae</taxon>
        <taxon>Alkaliphilus</taxon>
    </lineage>
</organism>
<protein>
    <submittedName>
        <fullName evidence="3">Putative anti-sigma regulatory factor, serine/threonine protein kinase</fullName>
    </submittedName>
</protein>
<proteinExistence type="predicted"/>
<accession>A6TJ84</accession>
<dbReference type="KEGG" id="amt:Amet_0009"/>
<feature type="domain" description="Histidine kinase/HSP90-like ATPase" evidence="2">
    <location>
        <begin position="13"/>
        <end position="135"/>
    </location>
</feature>
<name>A6TJ84_ALKMQ</name>
<dbReference type="eggNOG" id="COG2172">
    <property type="taxonomic scope" value="Bacteria"/>
</dbReference>
<gene>
    <name evidence="3" type="ordered locus">Amet_0009</name>
</gene>
<dbReference type="STRING" id="293826.Amet_0009"/>
<dbReference type="HOGENOM" id="CLU_090336_11_1_9"/>
<dbReference type="PANTHER" id="PTHR35526:SF3">
    <property type="entry name" value="ANTI-SIGMA-F FACTOR RSBW"/>
    <property type="match status" value="1"/>
</dbReference>
<dbReference type="AlphaFoldDB" id="A6TJ84"/>
<keyword evidence="3" id="KW-0418">Kinase</keyword>
<reference evidence="4" key="1">
    <citation type="journal article" date="2016" name="Genome Announc.">
        <title>Complete genome sequence of Alkaliphilus metalliredigens strain QYMF, an alkaliphilic and metal-reducing bacterium isolated from borax-contaminated leachate ponds.</title>
        <authorList>
            <person name="Hwang C."/>
            <person name="Copeland A."/>
            <person name="Lucas S."/>
            <person name="Lapidus A."/>
            <person name="Barry K."/>
            <person name="Detter J.C."/>
            <person name="Glavina Del Rio T."/>
            <person name="Hammon N."/>
            <person name="Israni S."/>
            <person name="Dalin E."/>
            <person name="Tice H."/>
            <person name="Pitluck S."/>
            <person name="Chertkov O."/>
            <person name="Brettin T."/>
            <person name="Bruce D."/>
            <person name="Han C."/>
            <person name="Schmutz J."/>
            <person name="Larimer F."/>
            <person name="Land M.L."/>
            <person name="Hauser L."/>
            <person name="Kyrpides N."/>
            <person name="Mikhailova N."/>
            <person name="Ye Q."/>
            <person name="Zhou J."/>
            <person name="Richardson P."/>
            <person name="Fields M.W."/>
        </authorList>
    </citation>
    <scope>NUCLEOTIDE SEQUENCE [LARGE SCALE GENOMIC DNA]</scope>
    <source>
        <strain evidence="4">QYMF</strain>
    </source>
</reference>
<dbReference type="Proteomes" id="UP000001572">
    <property type="component" value="Chromosome"/>
</dbReference>
<dbReference type="InterPro" id="IPR050267">
    <property type="entry name" value="Anti-sigma-factor_SerPK"/>
</dbReference>
<dbReference type="GO" id="GO:0004674">
    <property type="term" value="F:protein serine/threonine kinase activity"/>
    <property type="evidence" value="ECO:0007669"/>
    <property type="project" value="UniProtKB-KW"/>
</dbReference>
<dbReference type="InterPro" id="IPR036890">
    <property type="entry name" value="HATPase_C_sf"/>
</dbReference>